<accession>A0ABQ9WHJ9</accession>
<dbReference type="Proteomes" id="UP001266305">
    <property type="component" value="Unassembled WGS sequence"/>
</dbReference>
<name>A0ABQ9WHJ9_SAGOE</name>
<evidence type="ECO:0000313" key="2">
    <source>
        <dbReference type="Proteomes" id="UP001266305"/>
    </source>
</evidence>
<dbReference type="EMBL" id="JASSZA010000001">
    <property type="protein sequence ID" value="KAK2121137.1"/>
    <property type="molecule type" value="Genomic_DNA"/>
</dbReference>
<comment type="caution">
    <text evidence="1">The sequence shown here is derived from an EMBL/GenBank/DDBJ whole genome shotgun (WGS) entry which is preliminary data.</text>
</comment>
<protein>
    <submittedName>
        <fullName evidence="1">Uncharacterized protein</fullName>
    </submittedName>
</protein>
<reference evidence="1 2" key="1">
    <citation type="submission" date="2023-05" db="EMBL/GenBank/DDBJ databases">
        <title>B98-5 Cell Line De Novo Hybrid Assembly: An Optical Mapping Approach.</title>
        <authorList>
            <person name="Kananen K."/>
            <person name="Auerbach J.A."/>
            <person name="Kautto E."/>
            <person name="Blachly J.S."/>
        </authorList>
    </citation>
    <scope>NUCLEOTIDE SEQUENCE [LARGE SCALE GENOMIC DNA]</scope>
    <source>
        <strain evidence="1">B95-8</strain>
        <tissue evidence="1">Cell line</tissue>
    </source>
</reference>
<gene>
    <name evidence="1" type="ORF">P7K49_002523</name>
</gene>
<evidence type="ECO:0000313" key="1">
    <source>
        <dbReference type="EMBL" id="KAK2121137.1"/>
    </source>
</evidence>
<organism evidence="1 2">
    <name type="scientific">Saguinus oedipus</name>
    <name type="common">Cotton-top tamarin</name>
    <name type="synonym">Oedipomidas oedipus</name>
    <dbReference type="NCBI Taxonomy" id="9490"/>
    <lineage>
        <taxon>Eukaryota</taxon>
        <taxon>Metazoa</taxon>
        <taxon>Chordata</taxon>
        <taxon>Craniata</taxon>
        <taxon>Vertebrata</taxon>
        <taxon>Euteleostomi</taxon>
        <taxon>Mammalia</taxon>
        <taxon>Eutheria</taxon>
        <taxon>Euarchontoglires</taxon>
        <taxon>Primates</taxon>
        <taxon>Haplorrhini</taxon>
        <taxon>Platyrrhini</taxon>
        <taxon>Cebidae</taxon>
        <taxon>Callitrichinae</taxon>
        <taxon>Saguinus</taxon>
    </lineage>
</organism>
<keyword evidence="2" id="KW-1185">Reference proteome</keyword>
<sequence>MNMVAGGTVGSRRDGIPAAFSGSGLVAYLTIQNTQEEAESEQHCYDMPPAVNGSHGLGLGVKPGWNEDGERMQGCQDQVQAPCLQDQPLGVSLTT</sequence>
<proteinExistence type="predicted"/>